<reference evidence="4" key="1">
    <citation type="submission" date="2024-06" db="EMBL/GenBank/DDBJ databases">
        <title>Kribbella sp. strain HUAS MG21 genome sequences.</title>
        <authorList>
            <person name="Mo P."/>
        </authorList>
    </citation>
    <scope>NUCLEOTIDE SEQUENCE</scope>
    <source>
        <strain evidence="4">HUAS MG21</strain>
    </source>
</reference>
<keyword evidence="1" id="KW-0677">Repeat</keyword>
<feature type="coiled-coil region" evidence="2">
    <location>
        <begin position="327"/>
        <end position="354"/>
    </location>
</feature>
<dbReference type="Gene3D" id="1.10.1780.10">
    <property type="entry name" value="Clp, N-terminal domain"/>
    <property type="match status" value="1"/>
</dbReference>
<dbReference type="Pfam" id="PF02861">
    <property type="entry name" value="Clp_N"/>
    <property type="match status" value="1"/>
</dbReference>
<dbReference type="AlphaFoldDB" id="A0AAU7TA15"/>
<proteinExistence type="predicted"/>
<dbReference type="PANTHER" id="PTHR47016:SF5">
    <property type="entry name" value="CLP DOMAIN SUPERFAMILY PROTEIN"/>
    <property type="match status" value="1"/>
</dbReference>
<dbReference type="SUPFAM" id="SSF81923">
    <property type="entry name" value="Double Clp-N motif"/>
    <property type="match status" value="2"/>
</dbReference>
<dbReference type="InterPro" id="IPR053737">
    <property type="entry name" value="Type_II_TA_Toxin"/>
</dbReference>
<feature type="domain" description="Clp R" evidence="3">
    <location>
        <begin position="155"/>
        <end position="303"/>
    </location>
</feature>
<dbReference type="InterPro" id="IPR044217">
    <property type="entry name" value="CLPT1/2"/>
</dbReference>
<accession>A0AAU7TA15</accession>
<gene>
    <name evidence="4" type="ORF">ABN611_34780</name>
</gene>
<dbReference type="GO" id="GO:0006508">
    <property type="term" value="P:proteolysis"/>
    <property type="evidence" value="ECO:0007669"/>
    <property type="project" value="UniProtKB-KW"/>
</dbReference>
<keyword evidence="4" id="KW-0645">Protease</keyword>
<dbReference type="RefSeq" id="WP_350276548.1">
    <property type="nucleotide sequence ID" value="NZ_CP158165.1"/>
</dbReference>
<sequence length="364" mass="40001">MRHLGRYDVLAVAARVLRCGSDDVVRRSDLDAIDSVLDDARKAGVLAEAAGVLLAGLVRARPFHGANRVVAVAVVLQFVSLNRAELALEPVADVDELLDKIAAGEAGPQLAASFIRSRLEHHPVTAEDLHEHLKLELLEGFGDLLHDWWRGDLMYEQFSEEARQVIVLAQEEARNLDHVYVGTEHLLLGVIAHGTGVAARVLADLGITAPAVRDLVVEIIGRGKSGAIPGAIPFTPRARSTFEFAWGEARARGAEQVAPEHLLLGVLHDGDGVGGQIITKLAEDIDRVRRKLEQRMNWRRRSESVVAEVVAEEQAEQSASWTTYGRRHHLLAELNAVLDENERLHEQVAALRELLRRHGIDPDS</sequence>
<dbReference type="PROSITE" id="PS51903">
    <property type="entry name" value="CLP_R"/>
    <property type="match status" value="1"/>
</dbReference>
<name>A0AAU7TA15_9ACTN</name>
<protein>
    <submittedName>
        <fullName evidence="4">Clp protease N-terminal domain-containing protein</fullName>
    </submittedName>
</protein>
<evidence type="ECO:0000256" key="2">
    <source>
        <dbReference type="SAM" id="Coils"/>
    </source>
</evidence>
<organism evidence="4">
    <name type="scientific">Kribbella sp. HUAS MG21</name>
    <dbReference type="NCBI Taxonomy" id="3160966"/>
    <lineage>
        <taxon>Bacteria</taxon>
        <taxon>Bacillati</taxon>
        <taxon>Actinomycetota</taxon>
        <taxon>Actinomycetes</taxon>
        <taxon>Propionibacteriales</taxon>
        <taxon>Kribbellaceae</taxon>
        <taxon>Kribbella</taxon>
    </lineage>
</organism>
<evidence type="ECO:0000313" key="4">
    <source>
        <dbReference type="EMBL" id="XBV23717.1"/>
    </source>
</evidence>
<dbReference type="PANTHER" id="PTHR47016">
    <property type="entry name" value="ATP-DEPENDENT CLP PROTEASE ATP-BINDING SUBUNIT CLPT1, CHLOROPLASTIC"/>
    <property type="match status" value="1"/>
</dbReference>
<keyword evidence="4" id="KW-0378">Hydrolase</keyword>
<keyword evidence="2" id="KW-0175">Coiled coil</keyword>
<dbReference type="InterPro" id="IPR036628">
    <property type="entry name" value="Clp_N_dom_sf"/>
</dbReference>
<evidence type="ECO:0000256" key="1">
    <source>
        <dbReference type="PROSITE-ProRule" id="PRU01251"/>
    </source>
</evidence>
<dbReference type="GO" id="GO:0008233">
    <property type="term" value="F:peptidase activity"/>
    <property type="evidence" value="ECO:0007669"/>
    <property type="project" value="UniProtKB-KW"/>
</dbReference>
<dbReference type="Gene3D" id="1.20.120.1870">
    <property type="entry name" value="Fic/DOC protein, Fido domain"/>
    <property type="match status" value="1"/>
</dbReference>
<evidence type="ECO:0000259" key="3">
    <source>
        <dbReference type="PROSITE" id="PS51903"/>
    </source>
</evidence>
<dbReference type="EMBL" id="CP158165">
    <property type="protein sequence ID" value="XBV23717.1"/>
    <property type="molecule type" value="Genomic_DNA"/>
</dbReference>
<dbReference type="InterPro" id="IPR004176">
    <property type="entry name" value="Clp_R_N"/>
</dbReference>